<dbReference type="EMBL" id="AWWK01000048">
    <property type="protein sequence ID" value="ETY73874.1"/>
    <property type="molecule type" value="Genomic_DNA"/>
</dbReference>
<comment type="caution">
    <text evidence="1">The sequence shown here is derived from an EMBL/GenBank/DDBJ whole genome shotgun (WGS) entry which is preliminary data.</text>
</comment>
<evidence type="ECO:0000313" key="1">
    <source>
        <dbReference type="EMBL" id="ETY73874.1"/>
    </source>
</evidence>
<dbReference type="STRING" id="1400520.LFAB_10155"/>
<protein>
    <submittedName>
        <fullName evidence="1">Uncharacterized protein</fullName>
    </submittedName>
</protein>
<dbReference type="HOGENOM" id="CLU_2734906_0_0_9"/>
<sequence length="71" mass="7952">MSNLRTTEIIMSAADYDAISNPKNPKNKAAMVRAQKNFSKLSKTSNINIVKSESKKLSLRKRLEILNGTSR</sequence>
<evidence type="ECO:0000313" key="2">
    <source>
        <dbReference type="Proteomes" id="UP000019247"/>
    </source>
</evidence>
<dbReference type="AlphaFoldDB" id="W6T6U9"/>
<reference evidence="1 2" key="1">
    <citation type="journal article" date="2014" name="Genome Announc.">
        <title>Genome Sequence of Lactobacillus fabifermentans Strain T30PCM01, Isolated from Fermenting Grape Marc.</title>
        <authorList>
            <person name="Treu L."/>
            <person name="Vendramin V."/>
            <person name="Bovo B."/>
            <person name="Giacomini A."/>
            <person name="Corich V."/>
            <person name="Campanaro S."/>
        </authorList>
    </citation>
    <scope>NUCLEOTIDE SEQUENCE [LARGE SCALE GENOMIC DNA]</scope>
    <source>
        <strain evidence="1 2">T30PCM01</strain>
    </source>
</reference>
<name>W6T6U9_9LACO</name>
<proteinExistence type="predicted"/>
<organism evidence="1 2">
    <name type="scientific">Lactiplantibacillus fabifermentans T30PCM01</name>
    <dbReference type="NCBI Taxonomy" id="1400520"/>
    <lineage>
        <taxon>Bacteria</taxon>
        <taxon>Bacillati</taxon>
        <taxon>Bacillota</taxon>
        <taxon>Bacilli</taxon>
        <taxon>Lactobacillales</taxon>
        <taxon>Lactobacillaceae</taxon>
        <taxon>Lactiplantibacillus</taxon>
    </lineage>
</organism>
<dbReference type="RefSeq" id="WP_033614176.1">
    <property type="nucleotide sequence ID" value="NZ_KK036500.1"/>
</dbReference>
<gene>
    <name evidence="1" type="ORF">LFAB_10155</name>
</gene>
<accession>W6T6U9</accession>
<dbReference type="Proteomes" id="UP000019247">
    <property type="component" value="Unassembled WGS sequence"/>
</dbReference>